<accession>A0A0F9R7J2</accession>
<protein>
    <submittedName>
        <fullName evidence="1">Uncharacterized protein</fullName>
    </submittedName>
</protein>
<name>A0A0F9R7J2_9ZZZZ</name>
<reference evidence="1" key="1">
    <citation type="journal article" date="2015" name="Nature">
        <title>Complex archaea that bridge the gap between prokaryotes and eukaryotes.</title>
        <authorList>
            <person name="Spang A."/>
            <person name="Saw J.H."/>
            <person name="Jorgensen S.L."/>
            <person name="Zaremba-Niedzwiedzka K."/>
            <person name="Martijn J."/>
            <person name="Lind A.E."/>
            <person name="van Eijk R."/>
            <person name="Schleper C."/>
            <person name="Guy L."/>
            <person name="Ettema T.J."/>
        </authorList>
    </citation>
    <scope>NUCLEOTIDE SEQUENCE</scope>
</reference>
<organism evidence="1">
    <name type="scientific">marine sediment metagenome</name>
    <dbReference type="NCBI Taxonomy" id="412755"/>
    <lineage>
        <taxon>unclassified sequences</taxon>
        <taxon>metagenomes</taxon>
        <taxon>ecological metagenomes</taxon>
    </lineage>
</organism>
<gene>
    <name evidence="1" type="ORF">LCGC14_0629240</name>
</gene>
<proteinExistence type="predicted"/>
<sequence>MGVDSPGSIRPEGGVMEQDKWWDKHSEKWRLYPHMIMEPSPEENGWRCDYCNELIPWGEPDEDGMVSCESDVGCTERKKPCKWCGESPLCAPDCVGIRMLFSDPKVYVAGANPFEEGRDD</sequence>
<comment type="caution">
    <text evidence="1">The sequence shown here is derived from an EMBL/GenBank/DDBJ whole genome shotgun (WGS) entry which is preliminary data.</text>
</comment>
<evidence type="ECO:0000313" key="1">
    <source>
        <dbReference type="EMBL" id="KKN50754.1"/>
    </source>
</evidence>
<dbReference type="EMBL" id="LAZR01001096">
    <property type="protein sequence ID" value="KKN50754.1"/>
    <property type="molecule type" value="Genomic_DNA"/>
</dbReference>
<dbReference type="AlphaFoldDB" id="A0A0F9R7J2"/>